<dbReference type="GO" id="GO:0000070">
    <property type="term" value="P:mitotic sister chromatid segregation"/>
    <property type="evidence" value="ECO:0007669"/>
    <property type="project" value="UniProtKB-ARBA"/>
</dbReference>
<dbReference type="GO" id="GO:0030670">
    <property type="term" value="C:phagocytic vesicle membrane"/>
    <property type="evidence" value="ECO:0007669"/>
    <property type="project" value="UniProtKB-SubCell"/>
</dbReference>
<dbReference type="GO" id="GO:0051959">
    <property type="term" value="F:dynein light intermediate chain binding"/>
    <property type="evidence" value="ECO:0007669"/>
    <property type="project" value="InterPro"/>
</dbReference>
<feature type="region of interest" description="Disordered" evidence="15">
    <location>
        <begin position="592"/>
        <end position="631"/>
    </location>
</feature>
<keyword evidence="9" id="KW-0967">Endosome</keyword>
<evidence type="ECO:0000256" key="6">
    <source>
        <dbReference type="ARBA" id="ARBA00022701"/>
    </source>
</evidence>
<name>A0A915D2S6_9BILA</name>
<dbReference type="Proteomes" id="UP000887574">
    <property type="component" value="Unplaced"/>
</dbReference>
<dbReference type="InterPro" id="IPR036691">
    <property type="entry name" value="Endo/exonu/phosph_ase_sf"/>
</dbReference>
<dbReference type="InterPro" id="IPR035699">
    <property type="entry name" value="AAA_6"/>
</dbReference>
<dbReference type="PROSITE" id="PS50238">
    <property type="entry name" value="RHOGAP"/>
    <property type="match status" value="1"/>
</dbReference>
<dbReference type="GO" id="GO:0008090">
    <property type="term" value="P:retrograde axonal transport"/>
    <property type="evidence" value="ECO:0007669"/>
    <property type="project" value="TreeGrafter"/>
</dbReference>
<dbReference type="Gene3D" id="1.10.8.710">
    <property type="match status" value="1"/>
</dbReference>
<dbReference type="SUPFAM" id="SSF52540">
    <property type="entry name" value="P-loop containing nucleoside triphosphate hydrolases"/>
    <property type="match status" value="1"/>
</dbReference>
<dbReference type="SUPFAM" id="SSF48350">
    <property type="entry name" value="GTPase activation domain, GAP"/>
    <property type="match status" value="1"/>
</dbReference>
<dbReference type="InterPro" id="IPR043157">
    <property type="entry name" value="Dynein_AAA1S"/>
</dbReference>
<dbReference type="Pfam" id="PF00620">
    <property type="entry name" value="RhoGAP"/>
    <property type="match status" value="1"/>
</dbReference>
<evidence type="ECO:0000256" key="15">
    <source>
        <dbReference type="SAM" id="MobiDB-lite"/>
    </source>
</evidence>
<evidence type="ECO:0000256" key="2">
    <source>
        <dbReference type="ARBA" id="ARBA00004245"/>
    </source>
</evidence>
<evidence type="ECO:0000256" key="10">
    <source>
        <dbReference type="ARBA" id="ARBA00022840"/>
    </source>
</evidence>
<evidence type="ECO:0000256" key="1">
    <source>
        <dbReference type="ARBA" id="ARBA00004146"/>
    </source>
</evidence>
<dbReference type="GO" id="GO:0031122">
    <property type="term" value="P:cytoplasmic microtubule organization"/>
    <property type="evidence" value="ECO:0007669"/>
    <property type="project" value="TreeGrafter"/>
</dbReference>
<evidence type="ECO:0000256" key="13">
    <source>
        <dbReference type="ARBA" id="ARBA00023212"/>
    </source>
</evidence>
<evidence type="ECO:0000256" key="14">
    <source>
        <dbReference type="ARBA" id="ARBA00023329"/>
    </source>
</evidence>
<dbReference type="Gene3D" id="3.60.10.10">
    <property type="entry name" value="Endonuclease/exonuclease/phosphatase"/>
    <property type="match status" value="1"/>
</dbReference>
<dbReference type="WBParaSite" id="jg15311">
    <property type="protein sequence ID" value="jg15311"/>
    <property type="gene ID" value="jg15311"/>
</dbReference>
<dbReference type="PANTHER" id="PTHR10676">
    <property type="entry name" value="DYNEIN HEAVY CHAIN FAMILY PROTEIN"/>
    <property type="match status" value="1"/>
</dbReference>
<accession>A0A915D2S6</accession>
<dbReference type="InterPro" id="IPR000300">
    <property type="entry name" value="IPPc"/>
</dbReference>
<dbReference type="CDD" id="cd00159">
    <property type="entry name" value="RhoGAP"/>
    <property type="match status" value="1"/>
</dbReference>
<dbReference type="GO" id="GO:0005938">
    <property type="term" value="C:cell cortex"/>
    <property type="evidence" value="ECO:0007669"/>
    <property type="project" value="TreeGrafter"/>
</dbReference>
<evidence type="ECO:0000256" key="3">
    <source>
        <dbReference type="ARBA" id="ARBA00004580"/>
    </source>
</evidence>
<dbReference type="GO" id="GO:0030473">
    <property type="term" value="P:nuclear migration along microtubule"/>
    <property type="evidence" value="ECO:0007669"/>
    <property type="project" value="UniProtKB-ARBA"/>
</dbReference>
<keyword evidence="8" id="KW-0547">Nucleotide-binding</keyword>
<evidence type="ECO:0000256" key="4">
    <source>
        <dbReference type="ARBA" id="ARBA00022197"/>
    </source>
</evidence>
<comment type="subcellular location">
    <subcellularLocation>
        <location evidence="2">Cytoplasm</location>
        <location evidence="2">Cytoskeleton</location>
    </subcellularLocation>
    <subcellularLocation>
        <location evidence="3">Cytoplasmic vesicle</location>
        <location evidence="3">Phagosome membrane</location>
    </subcellularLocation>
    <subcellularLocation>
        <location evidence="1">Early endosome membrane</location>
    </subcellularLocation>
</comment>
<evidence type="ECO:0000256" key="11">
    <source>
        <dbReference type="ARBA" id="ARBA00023054"/>
    </source>
</evidence>
<keyword evidence="14" id="KW-0968">Cytoplasmic vesicle</keyword>
<dbReference type="Pfam" id="PF12774">
    <property type="entry name" value="AAA_6"/>
    <property type="match status" value="1"/>
</dbReference>
<evidence type="ECO:0000313" key="17">
    <source>
        <dbReference type="Proteomes" id="UP000887574"/>
    </source>
</evidence>
<keyword evidence="5" id="KW-0963">Cytoplasm</keyword>
<dbReference type="SUPFAM" id="SSF56219">
    <property type="entry name" value="DNase I-like"/>
    <property type="match status" value="1"/>
</dbReference>
<keyword evidence="10" id="KW-0067">ATP-binding</keyword>
<keyword evidence="7" id="KW-0677">Repeat</keyword>
<keyword evidence="6" id="KW-0493">Microtubule</keyword>
<dbReference type="GO" id="GO:0005524">
    <property type="term" value="F:ATP binding"/>
    <property type="evidence" value="ECO:0007669"/>
    <property type="project" value="UniProtKB-KW"/>
</dbReference>
<dbReference type="InterPro" id="IPR000198">
    <property type="entry name" value="RhoGAP_dom"/>
</dbReference>
<dbReference type="GO" id="GO:0007052">
    <property type="term" value="P:mitotic spindle organization"/>
    <property type="evidence" value="ECO:0007669"/>
    <property type="project" value="TreeGrafter"/>
</dbReference>
<dbReference type="GO" id="GO:0045505">
    <property type="term" value="F:dynein intermediate chain binding"/>
    <property type="evidence" value="ECO:0007669"/>
    <property type="project" value="InterPro"/>
</dbReference>
<organism evidence="17 18">
    <name type="scientific">Ditylenchus dipsaci</name>
    <dbReference type="NCBI Taxonomy" id="166011"/>
    <lineage>
        <taxon>Eukaryota</taxon>
        <taxon>Metazoa</taxon>
        <taxon>Ecdysozoa</taxon>
        <taxon>Nematoda</taxon>
        <taxon>Chromadorea</taxon>
        <taxon>Rhabditida</taxon>
        <taxon>Tylenchina</taxon>
        <taxon>Tylenchomorpha</taxon>
        <taxon>Sphaerularioidea</taxon>
        <taxon>Anguinidae</taxon>
        <taxon>Anguininae</taxon>
        <taxon>Ditylenchus</taxon>
    </lineage>
</organism>
<evidence type="ECO:0000256" key="12">
    <source>
        <dbReference type="ARBA" id="ARBA00023175"/>
    </source>
</evidence>
<keyword evidence="13" id="KW-0206">Cytoskeleton</keyword>
<evidence type="ECO:0000256" key="9">
    <source>
        <dbReference type="ARBA" id="ARBA00022753"/>
    </source>
</evidence>
<dbReference type="PANTHER" id="PTHR10676:SF314">
    <property type="entry name" value="CYTOPLASMIC DYNEIN 1 HEAVY CHAIN 1"/>
    <property type="match status" value="1"/>
</dbReference>
<dbReference type="Gene3D" id="1.10.555.10">
    <property type="entry name" value="Rho GTPase activation protein"/>
    <property type="match status" value="1"/>
</dbReference>
<evidence type="ECO:0000256" key="7">
    <source>
        <dbReference type="ARBA" id="ARBA00022737"/>
    </source>
</evidence>
<dbReference type="GO" id="GO:1904115">
    <property type="term" value="C:axon cytoplasm"/>
    <property type="evidence" value="ECO:0007669"/>
    <property type="project" value="GOC"/>
</dbReference>
<dbReference type="GO" id="GO:0005868">
    <property type="term" value="C:cytoplasmic dynein complex"/>
    <property type="evidence" value="ECO:0007669"/>
    <property type="project" value="TreeGrafter"/>
</dbReference>
<dbReference type="SMART" id="SM00128">
    <property type="entry name" value="IPPc"/>
    <property type="match status" value="1"/>
</dbReference>
<dbReference type="GO" id="GO:0008569">
    <property type="term" value="F:minus-end-directed microtubule motor activity"/>
    <property type="evidence" value="ECO:0007669"/>
    <property type="project" value="TreeGrafter"/>
</dbReference>
<evidence type="ECO:0000256" key="8">
    <source>
        <dbReference type="ARBA" id="ARBA00022741"/>
    </source>
</evidence>
<dbReference type="GO" id="GO:0000235">
    <property type="term" value="C:astral microtubule"/>
    <property type="evidence" value="ECO:0007669"/>
    <property type="project" value="UniProtKB-ARBA"/>
</dbReference>
<feature type="domain" description="Rho-GAP" evidence="16">
    <location>
        <begin position="26"/>
        <end position="230"/>
    </location>
</feature>
<dbReference type="InterPro" id="IPR026983">
    <property type="entry name" value="DHC"/>
</dbReference>
<dbReference type="GO" id="GO:0016791">
    <property type="term" value="F:phosphatase activity"/>
    <property type="evidence" value="ECO:0007669"/>
    <property type="project" value="InterPro"/>
</dbReference>
<sequence length="888" mass="101264">MNAFTTSAATLLSRYSENLLKEQCQEALSQKIRGDESVSAALVNSAIRLIDSFNHQGMRLLVCGLHRVNGSIISQHKAMEILQHALGSELKTLMIRDLSAEDKAGCLRMVLRKLPDTLFPSCQRDALIDLADIANNNDKSDENVLKALQILVYFMPETFKLCLKKLLSHLNAIVLESATNKMGIENIAIMFASTIFPIMETNDSLAEVKGDITRLCKLFPILLNHSDELFCLPDELVETFLETSKLETSNLRENTFDGFSSPMMEEEPEVVLSETCNRRSTPSRHTTELETAKLMADISTMPEGPKKNQLVRRVKKSQRQQLGLPRKNSILKKVFNRIPKNEFFTMKEILLITSNVGSVFGGEKPAIRKNWISHLVKVIENENAKLVAINLQETGGKNFKQHSKDVPGLVEELHSKISHNYKFCRCFLDIDFDRVEEYTALSSIFFIHNSAISQISQYNFANDQFMSVDSTSTPLLIKTDLFAGGCPMVRKEKFSREFWPSIRWGRKGYLWTRWSINKRVVDLVNIHLFHDENNLAFLENPSQYADNRAKALNHTLKQLNKLNTTKINLFIFGDFNFRLDIRSFIKKLTTKTTEKELENPEDSSEECNGQKESSSSENEFKNSSTSYDDMLDEPMRRKNSVIEYRTSFEYSGIQEKLVKTPLTDRCYFTMTQALHCRLGGLLFGPAGTGKTESVKALGHHLGRFVLVFNCDETFDFQAIGRILVWFCQERMLSAVSQQIQTIQESVKADEEMKVDLVGKRLSVNSNMAIFIAMNPAIPIRYSGRSNLPDNLKQLFRSLAMTQPDRKLIAEVMLFSQGFQTAETLAKKIVPLFTYAFCRAALRSIPLRLRCQIFAFVYEDLKTPLVSGLTSIIRYKNSHFDVVRQRKRK</sequence>
<dbReference type="InterPro" id="IPR008936">
    <property type="entry name" value="Rho_GTPase_activation_prot"/>
</dbReference>
<dbReference type="FunFam" id="3.40.50.300:FF:000996">
    <property type="entry name" value="Cytoplasmic dynein heavy chain"/>
    <property type="match status" value="1"/>
</dbReference>
<evidence type="ECO:0000313" key="18">
    <source>
        <dbReference type="WBParaSite" id="jg15311"/>
    </source>
</evidence>
<dbReference type="Gene3D" id="3.40.50.300">
    <property type="entry name" value="P-loop containing nucleotide triphosphate hydrolases"/>
    <property type="match status" value="1"/>
</dbReference>
<dbReference type="GO" id="GO:0046856">
    <property type="term" value="P:phosphatidylinositol dephosphorylation"/>
    <property type="evidence" value="ECO:0007669"/>
    <property type="project" value="InterPro"/>
</dbReference>
<keyword evidence="17" id="KW-1185">Reference proteome</keyword>
<proteinExistence type="predicted"/>
<reference evidence="18" key="1">
    <citation type="submission" date="2022-11" db="UniProtKB">
        <authorList>
            <consortium name="WormBaseParasite"/>
        </authorList>
    </citation>
    <scope>IDENTIFICATION</scope>
</reference>
<dbReference type="GO" id="GO:0007165">
    <property type="term" value="P:signal transduction"/>
    <property type="evidence" value="ECO:0007669"/>
    <property type="project" value="InterPro"/>
</dbReference>
<dbReference type="GO" id="GO:0031901">
    <property type="term" value="C:early endosome membrane"/>
    <property type="evidence" value="ECO:0007669"/>
    <property type="project" value="UniProtKB-SubCell"/>
</dbReference>
<evidence type="ECO:0000256" key="5">
    <source>
        <dbReference type="ARBA" id="ARBA00022490"/>
    </source>
</evidence>
<dbReference type="AlphaFoldDB" id="A0A915D2S6"/>
<keyword evidence="11" id="KW-0175">Coiled coil</keyword>
<feature type="compositionally biased region" description="Low complexity" evidence="15">
    <location>
        <begin position="611"/>
        <end position="626"/>
    </location>
</feature>
<keyword evidence="12" id="KW-0505">Motor protein</keyword>
<evidence type="ECO:0000259" key="16">
    <source>
        <dbReference type="PROSITE" id="PS50238"/>
    </source>
</evidence>
<dbReference type="InterPro" id="IPR027417">
    <property type="entry name" value="P-loop_NTPase"/>
</dbReference>
<protein>
    <recommendedName>
        <fullName evidence="4">Dynein heavy chain, cytoplasmic</fullName>
    </recommendedName>
</protein>
<dbReference type="SMART" id="SM00324">
    <property type="entry name" value="RhoGAP"/>
    <property type="match status" value="1"/>
</dbReference>